<keyword evidence="3" id="KW-1185">Reference proteome</keyword>
<feature type="compositionally biased region" description="Basic and acidic residues" evidence="1">
    <location>
        <begin position="22"/>
        <end position="37"/>
    </location>
</feature>
<sequence>NQCGREQPARDRRLPPIRRRHRDADLRCTMEHHSPNV</sequence>
<comment type="caution">
    <text evidence="2">The sequence shown here is derived from an EMBL/GenBank/DDBJ whole genome shotgun (WGS) entry which is preliminary data.</text>
</comment>
<evidence type="ECO:0000256" key="1">
    <source>
        <dbReference type="SAM" id="MobiDB-lite"/>
    </source>
</evidence>
<dbReference type="Proteomes" id="UP000299102">
    <property type="component" value="Unassembled WGS sequence"/>
</dbReference>
<accession>A0A4C1SRC1</accession>
<evidence type="ECO:0000313" key="2">
    <source>
        <dbReference type="EMBL" id="GBP04699.1"/>
    </source>
</evidence>
<feature type="region of interest" description="Disordered" evidence="1">
    <location>
        <begin position="1"/>
        <end position="37"/>
    </location>
</feature>
<proteinExistence type="predicted"/>
<gene>
    <name evidence="2" type="ORF">EVAR_91968_1</name>
</gene>
<feature type="non-terminal residue" evidence="2">
    <location>
        <position position="37"/>
    </location>
</feature>
<organism evidence="2 3">
    <name type="scientific">Eumeta variegata</name>
    <name type="common">Bagworm moth</name>
    <name type="synonym">Eumeta japonica</name>
    <dbReference type="NCBI Taxonomy" id="151549"/>
    <lineage>
        <taxon>Eukaryota</taxon>
        <taxon>Metazoa</taxon>
        <taxon>Ecdysozoa</taxon>
        <taxon>Arthropoda</taxon>
        <taxon>Hexapoda</taxon>
        <taxon>Insecta</taxon>
        <taxon>Pterygota</taxon>
        <taxon>Neoptera</taxon>
        <taxon>Endopterygota</taxon>
        <taxon>Lepidoptera</taxon>
        <taxon>Glossata</taxon>
        <taxon>Ditrysia</taxon>
        <taxon>Tineoidea</taxon>
        <taxon>Psychidae</taxon>
        <taxon>Oiketicinae</taxon>
        <taxon>Eumeta</taxon>
    </lineage>
</organism>
<evidence type="ECO:0000313" key="3">
    <source>
        <dbReference type="Proteomes" id="UP000299102"/>
    </source>
</evidence>
<name>A0A4C1SRC1_EUMVA</name>
<protein>
    <submittedName>
        <fullName evidence="2">Uncharacterized protein</fullName>
    </submittedName>
</protein>
<dbReference type="AlphaFoldDB" id="A0A4C1SRC1"/>
<reference evidence="2 3" key="1">
    <citation type="journal article" date="2019" name="Commun. Biol.">
        <title>The bagworm genome reveals a unique fibroin gene that provides high tensile strength.</title>
        <authorList>
            <person name="Kono N."/>
            <person name="Nakamura H."/>
            <person name="Ohtoshi R."/>
            <person name="Tomita M."/>
            <person name="Numata K."/>
            <person name="Arakawa K."/>
        </authorList>
    </citation>
    <scope>NUCLEOTIDE SEQUENCE [LARGE SCALE GENOMIC DNA]</scope>
</reference>
<dbReference type="EMBL" id="BGZK01010933">
    <property type="protein sequence ID" value="GBP04699.1"/>
    <property type="molecule type" value="Genomic_DNA"/>
</dbReference>
<feature type="non-terminal residue" evidence="2">
    <location>
        <position position="1"/>
    </location>
</feature>